<feature type="compositionally biased region" description="Acidic residues" evidence="1">
    <location>
        <begin position="132"/>
        <end position="141"/>
    </location>
</feature>
<dbReference type="AlphaFoldDB" id="A0A9P0CR51"/>
<gene>
    <name evidence="2" type="ORF">PSYICH_LOCUS7174</name>
</gene>
<feature type="compositionally biased region" description="Acidic residues" evidence="1">
    <location>
        <begin position="286"/>
        <end position="295"/>
    </location>
</feature>
<feature type="region of interest" description="Disordered" evidence="1">
    <location>
        <begin position="280"/>
        <end position="322"/>
    </location>
</feature>
<evidence type="ECO:0000313" key="2">
    <source>
        <dbReference type="EMBL" id="CAH1106814.1"/>
    </source>
</evidence>
<reference evidence="2" key="1">
    <citation type="submission" date="2022-01" db="EMBL/GenBank/DDBJ databases">
        <authorList>
            <person name="King R."/>
        </authorList>
    </citation>
    <scope>NUCLEOTIDE SEQUENCE</scope>
</reference>
<evidence type="ECO:0000256" key="1">
    <source>
        <dbReference type="SAM" id="MobiDB-lite"/>
    </source>
</evidence>
<accession>A0A9P0CR51</accession>
<dbReference type="EMBL" id="OV651814">
    <property type="protein sequence ID" value="CAH1106814.1"/>
    <property type="molecule type" value="Genomic_DNA"/>
</dbReference>
<sequence>MATTPSSLVIFTEDKINFPIKVAMVIMKQLFQYGVRDISTKQGNFFINLTYSPRTGTLKRKFGNLPVRYMRVKIQTDEEFKMLEKVVKRYKFNLLDEQPEDLDRKRIEVSPGPSDAGNRKYYLEPPQLLWSDGDDDSEEDVVSPKNKKLKTGEQNQQQQEQSLEEINIEDDELTSVTVNDTSNINQYGVRDISTKQGNFFINLTYSPRTGTLKRKFGNLPVRYMRVKIQTDEEFKMLEKVVKRYKFNLLDEQPEDLDRKRIEVSPGPSDAGNRKYYLEPPQLLWSDGDDDSEEDVVSPKNKKLKTGEQNQQQQEQSLEEINIEDDELTSVTVNDTSNINQLLKRGEVLQEDLFNPITKHLKNIEHKLNSSQNNIKNEFKDDEEQYSRETDQFANVLSLKKNENDIKSNDDDDDYYYDDDDLNGELHKSNLENIMSETVSNNDPQTSEDLRFEDASQHFIEDYHLEQYDPLPRKYIDEMYRDIDNKEFDYKYGIRFDILNHINFTTNNIHGLEWDSWNQEDELNYEEISKFIQSYVLDESIFVANANIEKYLGNFIFNKIIVLENYLEMLSYDDCKVIFKSRQCNNHIPSRNIICALENIYFLYYWYEYCNNRKINKD</sequence>
<name>A0A9P0CR51_9CUCU</name>
<evidence type="ECO:0000313" key="3">
    <source>
        <dbReference type="Proteomes" id="UP001153636"/>
    </source>
</evidence>
<protein>
    <submittedName>
        <fullName evidence="2">Uncharacterized protein</fullName>
    </submittedName>
</protein>
<organism evidence="2 3">
    <name type="scientific">Psylliodes chrysocephalus</name>
    <dbReference type="NCBI Taxonomy" id="3402493"/>
    <lineage>
        <taxon>Eukaryota</taxon>
        <taxon>Metazoa</taxon>
        <taxon>Ecdysozoa</taxon>
        <taxon>Arthropoda</taxon>
        <taxon>Hexapoda</taxon>
        <taxon>Insecta</taxon>
        <taxon>Pterygota</taxon>
        <taxon>Neoptera</taxon>
        <taxon>Endopterygota</taxon>
        <taxon>Coleoptera</taxon>
        <taxon>Polyphaga</taxon>
        <taxon>Cucujiformia</taxon>
        <taxon>Chrysomeloidea</taxon>
        <taxon>Chrysomelidae</taxon>
        <taxon>Galerucinae</taxon>
        <taxon>Alticini</taxon>
        <taxon>Psylliodes</taxon>
    </lineage>
</organism>
<dbReference type="Proteomes" id="UP001153636">
    <property type="component" value="Chromosome 2"/>
</dbReference>
<proteinExistence type="predicted"/>
<keyword evidence="3" id="KW-1185">Reference proteome</keyword>
<dbReference type="OrthoDB" id="6732782at2759"/>
<feature type="region of interest" description="Disordered" evidence="1">
    <location>
        <begin position="128"/>
        <end position="168"/>
    </location>
</feature>